<keyword evidence="2" id="KW-0285">Flavoprotein</keyword>
<dbReference type="InterPro" id="IPR016169">
    <property type="entry name" value="FAD-bd_PCMH_sub2"/>
</dbReference>
<evidence type="ECO:0000313" key="7">
    <source>
        <dbReference type="Proteomes" id="UP000250140"/>
    </source>
</evidence>
<dbReference type="InterPro" id="IPR016166">
    <property type="entry name" value="FAD-bd_PCMH"/>
</dbReference>
<dbReference type="Pfam" id="PF01565">
    <property type="entry name" value="FAD_binding_4"/>
    <property type="match status" value="1"/>
</dbReference>
<evidence type="ECO:0000256" key="4">
    <source>
        <dbReference type="ARBA" id="ARBA00023002"/>
    </source>
</evidence>
<dbReference type="PANTHER" id="PTHR42973">
    <property type="entry name" value="BINDING OXIDOREDUCTASE, PUTATIVE (AFU_ORTHOLOGUE AFUA_1G17690)-RELATED"/>
    <property type="match status" value="1"/>
</dbReference>
<dbReference type="InterPro" id="IPR036318">
    <property type="entry name" value="FAD-bd_PCMH-like_sf"/>
</dbReference>
<dbReference type="EMBL" id="KV750762">
    <property type="protein sequence ID" value="OCL03328.1"/>
    <property type="molecule type" value="Genomic_DNA"/>
</dbReference>
<dbReference type="Proteomes" id="UP000250140">
    <property type="component" value="Unassembled WGS sequence"/>
</dbReference>
<name>A0A8E2ES33_9PEZI</name>
<dbReference type="Gene3D" id="3.30.465.10">
    <property type="match status" value="1"/>
</dbReference>
<dbReference type="GO" id="GO:0016491">
    <property type="term" value="F:oxidoreductase activity"/>
    <property type="evidence" value="ECO:0007669"/>
    <property type="project" value="UniProtKB-KW"/>
</dbReference>
<dbReference type="SUPFAM" id="SSF56176">
    <property type="entry name" value="FAD-binding/transporter-associated domain-like"/>
    <property type="match status" value="1"/>
</dbReference>
<dbReference type="PANTHER" id="PTHR42973:SF13">
    <property type="entry name" value="FAD-BINDING PCMH-TYPE DOMAIN-CONTAINING PROTEIN"/>
    <property type="match status" value="1"/>
</dbReference>
<reference evidence="6 7" key="1">
    <citation type="journal article" date="2016" name="Nat. Commun.">
        <title>Ectomycorrhizal ecology is imprinted in the genome of the dominant symbiotic fungus Cenococcum geophilum.</title>
        <authorList>
            <consortium name="DOE Joint Genome Institute"/>
            <person name="Peter M."/>
            <person name="Kohler A."/>
            <person name="Ohm R.A."/>
            <person name="Kuo A."/>
            <person name="Krutzmann J."/>
            <person name="Morin E."/>
            <person name="Arend M."/>
            <person name="Barry K.W."/>
            <person name="Binder M."/>
            <person name="Choi C."/>
            <person name="Clum A."/>
            <person name="Copeland A."/>
            <person name="Grisel N."/>
            <person name="Haridas S."/>
            <person name="Kipfer T."/>
            <person name="LaButti K."/>
            <person name="Lindquist E."/>
            <person name="Lipzen A."/>
            <person name="Maire R."/>
            <person name="Meier B."/>
            <person name="Mihaltcheva S."/>
            <person name="Molinier V."/>
            <person name="Murat C."/>
            <person name="Poggeler S."/>
            <person name="Quandt C.A."/>
            <person name="Sperisen C."/>
            <person name="Tritt A."/>
            <person name="Tisserant E."/>
            <person name="Crous P.W."/>
            <person name="Henrissat B."/>
            <person name="Nehls U."/>
            <person name="Egli S."/>
            <person name="Spatafora J.W."/>
            <person name="Grigoriev I.V."/>
            <person name="Martin F.M."/>
        </authorList>
    </citation>
    <scope>NUCLEOTIDE SEQUENCE [LARGE SCALE GENOMIC DNA]</scope>
    <source>
        <strain evidence="6 7">CBS 207.34</strain>
    </source>
</reference>
<organism evidence="6 7">
    <name type="scientific">Glonium stellatum</name>
    <dbReference type="NCBI Taxonomy" id="574774"/>
    <lineage>
        <taxon>Eukaryota</taxon>
        <taxon>Fungi</taxon>
        <taxon>Dikarya</taxon>
        <taxon>Ascomycota</taxon>
        <taxon>Pezizomycotina</taxon>
        <taxon>Dothideomycetes</taxon>
        <taxon>Pleosporomycetidae</taxon>
        <taxon>Gloniales</taxon>
        <taxon>Gloniaceae</taxon>
        <taxon>Glonium</taxon>
    </lineage>
</organism>
<dbReference type="GO" id="GO:0071949">
    <property type="term" value="F:FAD binding"/>
    <property type="evidence" value="ECO:0007669"/>
    <property type="project" value="InterPro"/>
</dbReference>
<feature type="domain" description="FAD-binding PCMH-type" evidence="5">
    <location>
        <begin position="67"/>
        <end position="240"/>
    </location>
</feature>
<protein>
    <submittedName>
        <fullName evidence="6">FAD-binding domain-containing protein</fullName>
    </submittedName>
</protein>
<evidence type="ECO:0000256" key="2">
    <source>
        <dbReference type="ARBA" id="ARBA00022630"/>
    </source>
</evidence>
<dbReference type="OrthoDB" id="2151789at2759"/>
<comment type="similarity">
    <text evidence="1">Belongs to the oxygen-dependent FAD-linked oxidoreductase family.</text>
</comment>
<keyword evidence="3" id="KW-0274">FAD</keyword>
<sequence length="494" mass="54786">MRFSSSGASFLPFLPSLSGYTQELFRADDQTIKACSELAHLLPGKVFLEDTPEYAKEQTSYWLAQQRSLHPQCHVAPSSAAEVSAVIRVTTANEARFAIKSGGHTTVAGASNIAQGITVDLSRLSSVEPSDNGSTAWLGVGCTWLDVYRDPKVADAGLAVAGARVGMVGVGGYVLGGGFSWYSGRYGWTCDAVLEFEVVLANGEILRVNTHEHPDLFWALKGGGSNFGIVTRIKMPVFEQEDMYSSKAWYEQEYLDGVLSAIEAFNSKALDPDANLFMTIVYDRMYQLFRNVIMFVNTGANTSSSAFLDFSFPTLENSTSITDMGGVSASLDDYYNKPFRKEKFTLTFYNSAALMSRIAAIFRQHARVMHLDEKGPIAMTFQPLTASHLSAGNNALGFSAADGPLILFSLEVYWSSPSKDEYMRVHLQRIEAIMRQEAQNQGLLHPFIYLNYAARWQRPFESYGARNLKRLTAIREQYDPRRVFKDLQPGSVHL</sequence>
<keyword evidence="7" id="KW-1185">Reference proteome</keyword>
<gene>
    <name evidence="6" type="ORF">AOQ84DRAFT_392343</name>
</gene>
<dbReference type="InterPro" id="IPR050416">
    <property type="entry name" value="FAD-linked_Oxidoreductase"/>
</dbReference>
<keyword evidence="4" id="KW-0560">Oxidoreductase</keyword>
<accession>A0A8E2ES33</accession>
<evidence type="ECO:0000313" key="6">
    <source>
        <dbReference type="EMBL" id="OCL03328.1"/>
    </source>
</evidence>
<evidence type="ECO:0000256" key="3">
    <source>
        <dbReference type="ARBA" id="ARBA00022827"/>
    </source>
</evidence>
<dbReference type="AlphaFoldDB" id="A0A8E2ES33"/>
<dbReference type="Pfam" id="PF08031">
    <property type="entry name" value="BBE"/>
    <property type="match status" value="1"/>
</dbReference>
<evidence type="ECO:0000259" key="5">
    <source>
        <dbReference type="PROSITE" id="PS51387"/>
    </source>
</evidence>
<dbReference type="PROSITE" id="PS51387">
    <property type="entry name" value="FAD_PCMH"/>
    <property type="match status" value="1"/>
</dbReference>
<dbReference type="InterPro" id="IPR006094">
    <property type="entry name" value="Oxid_FAD_bind_N"/>
</dbReference>
<dbReference type="InterPro" id="IPR012951">
    <property type="entry name" value="BBE"/>
</dbReference>
<evidence type="ECO:0000256" key="1">
    <source>
        <dbReference type="ARBA" id="ARBA00005466"/>
    </source>
</evidence>
<proteinExistence type="inferred from homology"/>